<comment type="caution">
    <text evidence="2">The sequence shown here is derived from an EMBL/GenBank/DDBJ whole genome shotgun (WGS) entry which is preliminary data.</text>
</comment>
<evidence type="ECO:0000313" key="3">
    <source>
        <dbReference type="Proteomes" id="UP001367508"/>
    </source>
</evidence>
<dbReference type="AlphaFoldDB" id="A0AAN9L4A1"/>
<feature type="chain" id="PRO_5042969827" description="Secreted protein" evidence="1">
    <location>
        <begin position="17"/>
        <end position="140"/>
    </location>
</feature>
<reference evidence="2 3" key="1">
    <citation type="submission" date="2024-01" db="EMBL/GenBank/DDBJ databases">
        <title>The genomes of 5 underutilized Papilionoideae crops provide insights into root nodulation and disease resistanc.</title>
        <authorList>
            <person name="Jiang F."/>
        </authorList>
    </citation>
    <scope>NUCLEOTIDE SEQUENCE [LARGE SCALE GENOMIC DNA]</scope>
    <source>
        <strain evidence="2">LVBAO_FW01</strain>
        <tissue evidence="2">Leaves</tissue>
    </source>
</reference>
<keyword evidence="3" id="KW-1185">Reference proteome</keyword>
<evidence type="ECO:0000313" key="2">
    <source>
        <dbReference type="EMBL" id="KAK7329205.1"/>
    </source>
</evidence>
<dbReference type="Proteomes" id="UP001367508">
    <property type="component" value="Unassembled WGS sequence"/>
</dbReference>
<evidence type="ECO:0008006" key="4">
    <source>
        <dbReference type="Google" id="ProtNLM"/>
    </source>
</evidence>
<gene>
    <name evidence="2" type="ORF">VNO77_23355</name>
</gene>
<evidence type="ECO:0000256" key="1">
    <source>
        <dbReference type="SAM" id="SignalP"/>
    </source>
</evidence>
<dbReference type="EMBL" id="JAYMYQ010000005">
    <property type="protein sequence ID" value="KAK7329205.1"/>
    <property type="molecule type" value="Genomic_DNA"/>
</dbReference>
<protein>
    <recommendedName>
        <fullName evidence="4">Secreted protein</fullName>
    </recommendedName>
</protein>
<accession>A0AAN9L4A1</accession>
<organism evidence="2 3">
    <name type="scientific">Canavalia gladiata</name>
    <name type="common">Sword bean</name>
    <name type="synonym">Dolichos gladiatus</name>
    <dbReference type="NCBI Taxonomy" id="3824"/>
    <lineage>
        <taxon>Eukaryota</taxon>
        <taxon>Viridiplantae</taxon>
        <taxon>Streptophyta</taxon>
        <taxon>Embryophyta</taxon>
        <taxon>Tracheophyta</taxon>
        <taxon>Spermatophyta</taxon>
        <taxon>Magnoliopsida</taxon>
        <taxon>eudicotyledons</taxon>
        <taxon>Gunneridae</taxon>
        <taxon>Pentapetalae</taxon>
        <taxon>rosids</taxon>
        <taxon>fabids</taxon>
        <taxon>Fabales</taxon>
        <taxon>Fabaceae</taxon>
        <taxon>Papilionoideae</taxon>
        <taxon>50 kb inversion clade</taxon>
        <taxon>NPAAA clade</taxon>
        <taxon>indigoferoid/millettioid clade</taxon>
        <taxon>Phaseoleae</taxon>
        <taxon>Canavalia</taxon>
    </lineage>
</organism>
<name>A0AAN9L4A1_CANGL</name>
<proteinExistence type="predicted"/>
<sequence length="140" mass="16394">MLFVVILFQILKVLESQVLNVMLTMRLKTHAMTLRPFGDLCLSNVEAWRSFFTLLSRAYLSLPSQWDPLLGRASPVHPLEKRLQKFLLFKAWRCCLFPERERKTCLPLGLEVAPHFPPKVSSFFELRIRLFSMQEFCFGS</sequence>
<keyword evidence="1" id="KW-0732">Signal</keyword>
<feature type="signal peptide" evidence="1">
    <location>
        <begin position="1"/>
        <end position="16"/>
    </location>
</feature>